<evidence type="ECO:0000313" key="2">
    <source>
        <dbReference type="Proteomes" id="UP000288805"/>
    </source>
</evidence>
<dbReference type="EMBL" id="QGNW01000467">
    <property type="protein sequence ID" value="RVW70326.1"/>
    <property type="molecule type" value="Genomic_DNA"/>
</dbReference>
<comment type="caution">
    <text evidence="1">The sequence shown here is derived from an EMBL/GenBank/DDBJ whole genome shotgun (WGS) entry which is preliminary data.</text>
</comment>
<proteinExistence type="predicted"/>
<sequence length="146" mass="16482">MCTTILAANLSRSMPQLDVKNTFLNGELEEEVFMDLPPGFKSMLGARKVSHNPVQHDKTKHIEVDRHFIKENLDGGLICTPYIPTIEQLVDVFTKGLRKGQFNSITFKLAIKEKGIKFGGCLLSAFSDVQRKRGIKEFFKRLSSLP</sequence>
<name>A0A438GDP3_VITVI</name>
<gene>
    <name evidence="1" type="ORF">CK203_048759</name>
</gene>
<dbReference type="CDD" id="cd09272">
    <property type="entry name" value="RNase_HI_RT_Ty1"/>
    <property type="match status" value="1"/>
</dbReference>
<evidence type="ECO:0008006" key="3">
    <source>
        <dbReference type="Google" id="ProtNLM"/>
    </source>
</evidence>
<dbReference type="Proteomes" id="UP000288805">
    <property type="component" value="Unassembled WGS sequence"/>
</dbReference>
<protein>
    <recommendedName>
        <fullName evidence="3">Retrovirus-related Pol polyprotein from transposon RE1</fullName>
    </recommendedName>
</protein>
<evidence type="ECO:0000313" key="1">
    <source>
        <dbReference type="EMBL" id="RVW70326.1"/>
    </source>
</evidence>
<dbReference type="AlphaFoldDB" id="A0A438GDP3"/>
<reference evidence="1 2" key="1">
    <citation type="journal article" date="2018" name="PLoS Genet.">
        <title>Population sequencing reveals clonal diversity and ancestral inbreeding in the grapevine cultivar Chardonnay.</title>
        <authorList>
            <person name="Roach M.J."/>
            <person name="Johnson D.L."/>
            <person name="Bohlmann J."/>
            <person name="van Vuuren H.J."/>
            <person name="Jones S.J."/>
            <person name="Pretorius I.S."/>
            <person name="Schmidt S.A."/>
            <person name="Borneman A.R."/>
        </authorList>
    </citation>
    <scope>NUCLEOTIDE SEQUENCE [LARGE SCALE GENOMIC DNA]</scope>
    <source>
        <strain evidence="2">cv. Chardonnay</strain>
        <tissue evidence="1">Leaf</tissue>
    </source>
</reference>
<organism evidence="1 2">
    <name type="scientific">Vitis vinifera</name>
    <name type="common">Grape</name>
    <dbReference type="NCBI Taxonomy" id="29760"/>
    <lineage>
        <taxon>Eukaryota</taxon>
        <taxon>Viridiplantae</taxon>
        <taxon>Streptophyta</taxon>
        <taxon>Embryophyta</taxon>
        <taxon>Tracheophyta</taxon>
        <taxon>Spermatophyta</taxon>
        <taxon>Magnoliopsida</taxon>
        <taxon>eudicotyledons</taxon>
        <taxon>Gunneridae</taxon>
        <taxon>Pentapetalae</taxon>
        <taxon>rosids</taxon>
        <taxon>Vitales</taxon>
        <taxon>Vitaceae</taxon>
        <taxon>Viteae</taxon>
        <taxon>Vitis</taxon>
    </lineage>
</organism>
<accession>A0A438GDP3</accession>